<dbReference type="Gene3D" id="3.30.70.1060">
    <property type="entry name" value="Dimeric alpha+beta barrel"/>
    <property type="match status" value="1"/>
</dbReference>
<dbReference type="Proteomes" id="UP000527616">
    <property type="component" value="Unassembled WGS sequence"/>
</dbReference>
<dbReference type="PANTHER" id="PTHR33606">
    <property type="entry name" value="PROTEIN YCII"/>
    <property type="match status" value="1"/>
</dbReference>
<protein>
    <recommendedName>
        <fullName evidence="2">YCII-related domain-containing protein</fullName>
    </recommendedName>
</protein>
<comment type="similarity">
    <text evidence="1">Belongs to the YciI family.</text>
</comment>
<dbReference type="PANTHER" id="PTHR33606:SF3">
    <property type="entry name" value="PROTEIN YCII"/>
    <property type="match status" value="1"/>
</dbReference>
<sequence length="100" mass="10679">MAVFALIYRYTDETDRRMEVRPRHREYLAGLAEQGTVLVAGAFADESAPGGLIIVRAGSDAEVENLVQGDPYQEAGVIAGYAIREWAPPIGPLAGEFAGG</sequence>
<dbReference type="SUPFAM" id="SSF54909">
    <property type="entry name" value="Dimeric alpha+beta barrel"/>
    <property type="match status" value="1"/>
</dbReference>
<dbReference type="Pfam" id="PF03795">
    <property type="entry name" value="YCII"/>
    <property type="match status" value="1"/>
</dbReference>
<name>A0A7Z0DAB4_9ACTN</name>
<gene>
    <name evidence="3" type="ORF">GGQ54_002239</name>
</gene>
<evidence type="ECO:0000259" key="2">
    <source>
        <dbReference type="Pfam" id="PF03795"/>
    </source>
</evidence>
<dbReference type="InterPro" id="IPR011008">
    <property type="entry name" value="Dimeric_a/b-barrel"/>
</dbReference>
<dbReference type="RefSeq" id="WP_179445475.1">
    <property type="nucleotide sequence ID" value="NZ_JACBZS010000001.1"/>
</dbReference>
<feature type="domain" description="YCII-related" evidence="2">
    <location>
        <begin position="5"/>
        <end position="86"/>
    </location>
</feature>
<dbReference type="EMBL" id="JACBZS010000001">
    <property type="protein sequence ID" value="NYI71679.1"/>
    <property type="molecule type" value="Genomic_DNA"/>
</dbReference>
<dbReference type="InterPro" id="IPR005545">
    <property type="entry name" value="YCII"/>
</dbReference>
<reference evidence="3 4" key="1">
    <citation type="submission" date="2020-07" db="EMBL/GenBank/DDBJ databases">
        <title>Sequencing the genomes of 1000 actinobacteria strains.</title>
        <authorList>
            <person name="Klenk H.-P."/>
        </authorList>
    </citation>
    <scope>NUCLEOTIDE SEQUENCE [LARGE SCALE GENOMIC DNA]</scope>
    <source>
        <strain evidence="3 4">DSM 103164</strain>
    </source>
</reference>
<dbReference type="AlphaFoldDB" id="A0A7Z0DAB4"/>
<accession>A0A7Z0DAB4</accession>
<dbReference type="InterPro" id="IPR051807">
    <property type="entry name" value="Sec-metab_biosynth-assoc"/>
</dbReference>
<keyword evidence="4" id="KW-1185">Reference proteome</keyword>
<evidence type="ECO:0000313" key="4">
    <source>
        <dbReference type="Proteomes" id="UP000527616"/>
    </source>
</evidence>
<organism evidence="3 4">
    <name type="scientific">Naumannella cuiyingiana</name>
    <dbReference type="NCBI Taxonomy" id="1347891"/>
    <lineage>
        <taxon>Bacteria</taxon>
        <taxon>Bacillati</taxon>
        <taxon>Actinomycetota</taxon>
        <taxon>Actinomycetes</taxon>
        <taxon>Propionibacteriales</taxon>
        <taxon>Propionibacteriaceae</taxon>
        <taxon>Naumannella</taxon>
    </lineage>
</organism>
<proteinExistence type="inferred from homology"/>
<evidence type="ECO:0000256" key="1">
    <source>
        <dbReference type="ARBA" id="ARBA00007689"/>
    </source>
</evidence>
<evidence type="ECO:0000313" key="3">
    <source>
        <dbReference type="EMBL" id="NYI71679.1"/>
    </source>
</evidence>
<comment type="caution">
    <text evidence="3">The sequence shown here is derived from an EMBL/GenBank/DDBJ whole genome shotgun (WGS) entry which is preliminary data.</text>
</comment>